<proteinExistence type="predicted"/>
<evidence type="ECO:0000313" key="2">
    <source>
        <dbReference type="EMBL" id="CAH2067335.1"/>
    </source>
</evidence>
<name>A0ABN8IWL5_9NEOP</name>
<reference evidence="2" key="1">
    <citation type="submission" date="2022-03" db="EMBL/GenBank/DDBJ databases">
        <authorList>
            <person name="Martin H S."/>
        </authorList>
    </citation>
    <scope>NUCLEOTIDE SEQUENCE</scope>
</reference>
<dbReference type="EMBL" id="OW152816">
    <property type="protein sequence ID" value="CAH2067335.1"/>
    <property type="molecule type" value="Genomic_DNA"/>
</dbReference>
<feature type="region of interest" description="Disordered" evidence="1">
    <location>
        <begin position="24"/>
        <end position="74"/>
    </location>
</feature>
<keyword evidence="3" id="KW-1185">Reference proteome</keyword>
<evidence type="ECO:0000256" key="1">
    <source>
        <dbReference type="SAM" id="MobiDB-lite"/>
    </source>
</evidence>
<dbReference type="Proteomes" id="UP000837857">
    <property type="component" value="Chromosome 4"/>
</dbReference>
<feature type="non-terminal residue" evidence="2">
    <location>
        <position position="1"/>
    </location>
</feature>
<sequence length="74" mass="8055">MWVRTKPSLRCEGSPCYLAHVARRRGSIQPPPGRLITPAAPPPRPRNLPPGQRPSRPASHPARGNFSPGLCSQI</sequence>
<accession>A0ABN8IWL5</accession>
<protein>
    <submittedName>
        <fullName evidence="2">Uncharacterized protein</fullName>
    </submittedName>
</protein>
<organism evidence="2 3">
    <name type="scientific">Iphiclides podalirius</name>
    <name type="common">scarce swallowtail</name>
    <dbReference type="NCBI Taxonomy" id="110791"/>
    <lineage>
        <taxon>Eukaryota</taxon>
        <taxon>Metazoa</taxon>
        <taxon>Ecdysozoa</taxon>
        <taxon>Arthropoda</taxon>
        <taxon>Hexapoda</taxon>
        <taxon>Insecta</taxon>
        <taxon>Pterygota</taxon>
        <taxon>Neoptera</taxon>
        <taxon>Endopterygota</taxon>
        <taxon>Lepidoptera</taxon>
        <taxon>Glossata</taxon>
        <taxon>Ditrysia</taxon>
        <taxon>Papilionoidea</taxon>
        <taxon>Papilionidae</taxon>
        <taxon>Papilioninae</taxon>
        <taxon>Iphiclides</taxon>
    </lineage>
</organism>
<gene>
    <name evidence="2" type="ORF">IPOD504_LOCUS13829</name>
</gene>
<feature type="compositionally biased region" description="Pro residues" evidence="1">
    <location>
        <begin position="29"/>
        <end position="52"/>
    </location>
</feature>
<evidence type="ECO:0000313" key="3">
    <source>
        <dbReference type="Proteomes" id="UP000837857"/>
    </source>
</evidence>